<evidence type="ECO:0000256" key="1">
    <source>
        <dbReference type="SAM" id="MobiDB-lite"/>
    </source>
</evidence>
<dbReference type="AlphaFoldDB" id="A0A183I456"/>
<evidence type="ECO:0000313" key="2">
    <source>
        <dbReference type="EMBL" id="VDP17394.1"/>
    </source>
</evidence>
<dbReference type="STRING" id="387005.A0A183I456"/>
<dbReference type="EMBL" id="UZAJ01040920">
    <property type="protein sequence ID" value="VDP17394.1"/>
    <property type="molecule type" value="Genomic_DNA"/>
</dbReference>
<dbReference type="WBParaSite" id="OFLC_0001452601-mRNA-1">
    <property type="protein sequence ID" value="OFLC_0001452601-mRNA-1"/>
    <property type="gene ID" value="OFLC_0001452601"/>
</dbReference>
<feature type="compositionally biased region" description="Polar residues" evidence="1">
    <location>
        <begin position="100"/>
        <end position="115"/>
    </location>
</feature>
<gene>
    <name evidence="2" type="ORF">OFLC_LOCUS14518</name>
</gene>
<proteinExistence type="predicted"/>
<protein>
    <submittedName>
        <fullName evidence="4">Retrovirus-related Pol polyprotein from transposon TNT 1-94</fullName>
    </submittedName>
</protein>
<dbReference type="Proteomes" id="UP000267606">
    <property type="component" value="Unassembled WGS sequence"/>
</dbReference>
<feature type="compositionally biased region" description="Polar residues" evidence="1">
    <location>
        <begin position="84"/>
        <end position="93"/>
    </location>
</feature>
<keyword evidence="3" id="KW-1185">Reference proteome</keyword>
<sequence length="115" mass="12591">MSKEKILMQKYGLYIITNTEFILAPTDQTVLKPFTTFEEFITRLGYRNASLAPLAPAAIVIPSEFPIPSSLSPLSPSYQATTAALDNSENQPRSFIPGNDVQSSPSNQFQHAGTL</sequence>
<accession>A0A183I456</accession>
<evidence type="ECO:0000313" key="4">
    <source>
        <dbReference type="WBParaSite" id="OFLC_0001452601-mRNA-1"/>
    </source>
</evidence>
<reference evidence="2 3" key="2">
    <citation type="submission" date="2018-11" db="EMBL/GenBank/DDBJ databases">
        <authorList>
            <consortium name="Pathogen Informatics"/>
        </authorList>
    </citation>
    <scope>NUCLEOTIDE SEQUENCE [LARGE SCALE GENOMIC DNA]</scope>
</reference>
<reference evidence="4" key="1">
    <citation type="submission" date="2016-06" db="UniProtKB">
        <authorList>
            <consortium name="WormBaseParasite"/>
        </authorList>
    </citation>
    <scope>IDENTIFICATION</scope>
</reference>
<name>A0A183I456_9BILA</name>
<feature type="region of interest" description="Disordered" evidence="1">
    <location>
        <begin position="84"/>
        <end position="115"/>
    </location>
</feature>
<organism evidence="4">
    <name type="scientific">Onchocerca flexuosa</name>
    <dbReference type="NCBI Taxonomy" id="387005"/>
    <lineage>
        <taxon>Eukaryota</taxon>
        <taxon>Metazoa</taxon>
        <taxon>Ecdysozoa</taxon>
        <taxon>Nematoda</taxon>
        <taxon>Chromadorea</taxon>
        <taxon>Rhabditida</taxon>
        <taxon>Spirurina</taxon>
        <taxon>Spiruromorpha</taxon>
        <taxon>Filarioidea</taxon>
        <taxon>Onchocercidae</taxon>
        <taxon>Onchocerca</taxon>
    </lineage>
</organism>
<evidence type="ECO:0000313" key="3">
    <source>
        <dbReference type="Proteomes" id="UP000267606"/>
    </source>
</evidence>